<dbReference type="GeneID" id="41966455"/>
<reference evidence="4" key="3">
    <citation type="submission" date="2025-08" db="UniProtKB">
        <authorList>
            <consortium name="RefSeq"/>
        </authorList>
    </citation>
    <scope>IDENTIFICATION</scope>
    <source>
        <strain evidence="4">NI907</strain>
    </source>
</reference>
<proteinExistence type="predicted"/>
<name>A0A6P8ANH3_PYRGI</name>
<evidence type="ECO:0000256" key="2">
    <source>
        <dbReference type="SAM" id="Phobius"/>
    </source>
</evidence>
<evidence type="ECO:0008006" key="5">
    <source>
        <dbReference type="Google" id="ProtNLM"/>
    </source>
</evidence>
<feature type="compositionally biased region" description="Polar residues" evidence="1">
    <location>
        <begin position="1"/>
        <end position="18"/>
    </location>
</feature>
<accession>A0A6P8ANH3</accession>
<reference evidence="4" key="2">
    <citation type="submission" date="2019-10" db="EMBL/GenBank/DDBJ databases">
        <authorList>
            <consortium name="NCBI Genome Project"/>
        </authorList>
    </citation>
    <scope>NUCLEOTIDE SEQUENCE</scope>
    <source>
        <strain evidence="4">NI907</strain>
    </source>
</reference>
<evidence type="ECO:0000313" key="3">
    <source>
        <dbReference type="Proteomes" id="UP000515153"/>
    </source>
</evidence>
<reference evidence="3 4" key="1">
    <citation type="journal article" date="2019" name="Mol. Biol. Evol.">
        <title>Blast fungal genomes show frequent chromosomal changes, gene gains and losses, and effector gene turnover.</title>
        <authorList>
            <person name="Gomez Luciano L.B."/>
            <person name="Jason Tsai I."/>
            <person name="Chuma I."/>
            <person name="Tosa Y."/>
            <person name="Chen Y.H."/>
            <person name="Li J.Y."/>
            <person name="Li M.Y."/>
            <person name="Jade Lu M.Y."/>
            <person name="Nakayashiki H."/>
            <person name="Li W.H."/>
        </authorList>
    </citation>
    <scope>NUCLEOTIDE SEQUENCE [LARGE SCALE GENOMIC DNA]</scope>
    <source>
        <strain evidence="3 4">NI907</strain>
    </source>
</reference>
<feature type="region of interest" description="Disordered" evidence="1">
    <location>
        <begin position="1"/>
        <end position="56"/>
    </location>
</feature>
<evidence type="ECO:0000256" key="1">
    <source>
        <dbReference type="SAM" id="MobiDB-lite"/>
    </source>
</evidence>
<feature type="transmembrane region" description="Helical" evidence="2">
    <location>
        <begin position="167"/>
        <end position="197"/>
    </location>
</feature>
<keyword evidence="2" id="KW-0472">Membrane</keyword>
<keyword evidence="2" id="KW-1133">Transmembrane helix</keyword>
<dbReference type="KEGG" id="pgri:PgNI_11584"/>
<keyword evidence="3" id="KW-1185">Reference proteome</keyword>
<protein>
    <recommendedName>
        <fullName evidence="5">Apple domain-containing protein</fullName>
    </recommendedName>
</protein>
<gene>
    <name evidence="4" type="ORF">PgNI_11584</name>
</gene>
<dbReference type="AlphaFoldDB" id="A0A6P8ANH3"/>
<organism evidence="3 4">
    <name type="scientific">Pyricularia grisea</name>
    <name type="common">Crabgrass-specific blast fungus</name>
    <name type="synonym">Magnaporthe grisea</name>
    <dbReference type="NCBI Taxonomy" id="148305"/>
    <lineage>
        <taxon>Eukaryota</taxon>
        <taxon>Fungi</taxon>
        <taxon>Dikarya</taxon>
        <taxon>Ascomycota</taxon>
        <taxon>Pezizomycotina</taxon>
        <taxon>Sordariomycetes</taxon>
        <taxon>Sordariomycetidae</taxon>
        <taxon>Magnaporthales</taxon>
        <taxon>Pyriculariaceae</taxon>
        <taxon>Pyricularia</taxon>
    </lineage>
</organism>
<feature type="region of interest" description="Disordered" evidence="1">
    <location>
        <begin position="203"/>
        <end position="247"/>
    </location>
</feature>
<feature type="compositionally biased region" description="Low complexity" evidence="1">
    <location>
        <begin position="227"/>
        <end position="247"/>
    </location>
</feature>
<evidence type="ECO:0000313" key="4">
    <source>
        <dbReference type="RefSeq" id="XP_030976459.1"/>
    </source>
</evidence>
<dbReference type="RefSeq" id="XP_030976459.1">
    <property type="nucleotide sequence ID" value="XM_031131550.1"/>
</dbReference>
<feature type="compositionally biased region" description="Polar residues" evidence="1">
    <location>
        <begin position="203"/>
        <end position="226"/>
    </location>
</feature>
<dbReference type="Proteomes" id="UP000515153">
    <property type="component" value="Chromosome V"/>
</dbReference>
<sequence>MANYINPTNATTTPSSYYGSRGQDPAANAPEVVPTDVPPHSRGDNQPQMMGMDWQGKGKPVMQTYYDPKIGTYPESVPVTTPSYHAKVATPSQGAPTPPYRNDVDDTPLEAVVPGQFSPYPATGIYSDKAGAHPAGTVQELRGFRHQGAGDDGSQVLEKPAKRRNKVLGVPVAVFWALLVLIVLAAVGLGAGLGVGLSQRNNGSGTSVANPESQQTDSAPTKTTSQTQGAPGSTSTATSTTTTTQPAVTAGTRGLAANSCNFDGSKVYTSGAEKFEAFCSVDWPQGVGAASGSGTVKDVDKALVYSFEDCMGECVKYNEKLPDVRCVAVTYNSNLTDFFPTFGANCFLKDKKGQNYPGKDTSACAAML</sequence>
<keyword evidence="2" id="KW-0812">Transmembrane</keyword>